<name>Q6FMG0_CANGA</name>
<gene>
    <name evidence="2 3" type="ordered locus">CAGL0K08338g</name>
</gene>
<dbReference type="Proteomes" id="UP000002428">
    <property type="component" value="Chromosome K"/>
</dbReference>
<dbReference type="OMA" id="LLIHYIE"/>
<proteinExistence type="predicted"/>
<dbReference type="AlphaFoldDB" id="Q6FMG0"/>
<evidence type="ECO:0000256" key="1">
    <source>
        <dbReference type="SAM" id="MobiDB-lite"/>
    </source>
</evidence>
<dbReference type="eggNOG" id="ENOG502S58H">
    <property type="taxonomic scope" value="Eukaryota"/>
</dbReference>
<reference evidence="3 4" key="1">
    <citation type="journal article" date="2004" name="Nature">
        <title>Genome evolution in yeasts.</title>
        <authorList>
            <consortium name="Genolevures"/>
            <person name="Dujon B."/>
            <person name="Sherman D."/>
            <person name="Fischer G."/>
            <person name="Durrens P."/>
            <person name="Casaregola S."/>
            <person name="Lafontaine I."/>
            <person name="de Montigny J."/>
            <person name="Marck C."/>
            <person name="Neuveglise C."/>
            <person name="Talla E."/>
            <person name="Goffard N."/>
            <person name="Frangeul L."/>
            <person name="Aigle M."/>
            <person name="Anthouard V."/>
            <person name="Babour A."/>
            <person name="Barbe V."/>
            <person name="Barnay S."/>
            <person name="Blanchin S."/>
            <person name="Beckerich J.M."/>
            <person name="Beyne E."/>
            <person name="Bleykasten C."/>
            <person name="Boisrame A."/>
            <person name="Boyer J."/>
            <person name="Cattolico L."/>
            <person name="Confanioleri F."/>
            <person name="de Daruvar A."/>
            <person name="Despons L."/>
            <person name="Fabre E."/>
            <person name="Fairhead C."/>
            <person name="Ferry-Dumazet H."/>
            <person name="Groppi A."/>
            <person name="Hantraye F."/>
            <person name="Hennequin C."/>
            <person name="Jauniaux N."/>
            <person name="Joyet P."/>
            <person name="Kachouri R."/>
            <person name="Kerrest A."/>
            <person name="Koszul R."/>
            <person name="Lemaire M."/>
            <person name="Lesur I."/>
            <person name="Ma L."/>
            <person name="Muller H."/>
            <person name="Nicaud J.M."/>
            <person name="Nikolski M."/>
            <person name="Oztas S."/>
            <person name="Ozier-Kalogeropoulos O."/>
            <person name="Pellenz S."/>
            <person name="Potier S."/>
            <person name="Richard G.F."/>
            <person name="Straub M.L."/>
            <person name="Suleau A."/>
            <person name="Swennene D."/>
            <person name="Tekaia F."/>
            <person name="Wesolowski-Louvel M."/>
            <person name="Westhof E."/>
            <person name="Wirth B."/>
            <person name="Zeniou-Meyer M."/>
            <person name="Zivanovic I."/>
            <person name="Bolotin-Fukuhara M."/>
            <person name="Thierry A."/>
            <person name="Bouchier C."/>
            <person name="Caudron B."/>
            <person name="Scarpelli C."/>
            <person name="Gaillardin C."/>
            <person name="Weissenbach J."/>
            <person name="Wincker P."/>
            <person name="Souciet J.L."/>
        </authorList>
    </citation>
    <scope>NUCLEOTIDE SEQUENCE [LARGE SCALE GENOMIC DNA]</scope>
    <source>
        <strain evidence="4">ATCC 2001 / BCRC 20586 / JCM 3761 / NBRC 0622 / NRRL Y-65 / CBS 138</strain>
    </source>
</reference>
<evidence type="ECO:0000313" key="2">
    <source>
        <dbReference type="CGD" id="CAL0134397"/>
    </source>
</evidence>
<dbReference type="CGD" id="CAL0134397">
    <property type="gene designation" value="CAGL0K08338g"/>
</dbReference>
<dbReference type="RefSeq" id="XP_448584.1">
    <property type="nucleotide sequence ID" value="XM_448584.1"/>
</dbReference>
<sequence>MPLFEKLIYSFSEKKTIPQQFPILLNNDQTLPPLVTYNMTRVMPIVRKLASRSFMIFPSVQSYDIFKQKKGDSIDPDGMGIPLFEAVPSLLPTYIDGRPLLKISKFVLLPRDAPAPSSQYEIITQDDNYNLFKIPFCEVYYKLTGVASRRYEFQFSNPEILSPNYIQSEAFSYSHRGTAEGFDLNWDISRIPFLVGKLVITVKQDTPPTYQNAVKGEKKQKPSSYNYKTKTCAYYTKRFQDEVPKLISRRADLIIGELNNSHSLGITNVSIYTEIFACHALMIHELEHTRNNKSEKRNRRIDARDIKKEQRRERKEIRREARRHQH</sequence>
<evidence type="ECO:0000313" key="4">
    <source>
        <dbReference type="Proteomes" id="UP000002428"/>
    </source>
</evidence>
<protein>
    <submittedName>
        <fullName evidence="3">Uncharacterized protein</fullName>
    </submittedName>
</protein>
<accession>Q6FMG0</accession>
<evidence type="ECO:0000313" key="3">
    <source>
        <dbReference type="EMBL" id="CAG61547.1"/>
    </source>
</evidence>
<organism evidence="3 4">
    <name type="scientific">Candida glabrata (strain ATCC 2001 / BCRC 20586 / JCM 3761 / NBRC 0622 / NRRL Y-65 / CBS 138)</name>
    <name type="common">Yeast</name>
    <name type="synonym">Nakaseomyces glabratus</name>
    <dbReference type="NCBI Taxonomy" id="284593"/>
    <lineage>
        <taxon>Eukaryota</taxon>
        <taxon>Fungi</taxon>
        <taxon>Dikarya</taxon>
        <taxon>Ascomycota</taxon>
        <taxon>Saccharomycotina</taxon>
        <taxon>Saccharomycetes</taxon>
        <taxon>Saccharomycetales</taxon>
        <taxon>Saccharomycetaceae</taxon>
        <taxon>Nakaseomyces</taxon>
    </lineage>
</organism>
<dbReference type="KEGG" id="cgr:2890352"/>
<dbReference type="FunCoup" id="Q6FMG0">
    <property type="interactions" value="60"/>
</dbReference>
<feature type="region of interest" description="Disordered" evidence="1">
    <location>
        <begin position="291"/>
        <end position="326"/>
    </location>
</feature>
<keyword evidence="4" id="KW-1185">Reference proteome</keyword>
<dbReference type="VEuPathDB" id="FungiDB:CAGL0K08338g"/>
<dbReference type="EMBL" id="CR380957">
    <property type="protein sequence ID" value="CAG61547.1"/>
    <property type="molecule type" value="Genomic_DNA"/>
</dbReference>
<dbReference type="InParanoid" id="Q6FMG0"/>
<dbReference type="HOGENOM" id="CLU_065220_0_0_1"/>
<feature type="compositionally biased region" description="Basic and acidic residues" evidence="1">
    <location>
        <begin position="291"/>
        <end position="319"/>
    </location>
</feature>